<proteinExistence type="predicted"/>
<dbReference type="AlphaFoldDB" id="A0A9N8VQB0"/>
<keyword evidence="3" id="KW-1185">Reference proteome</keyword>
<organism evidence="2 3">
    <name type="scientific">Racocetra fulgida</name>
    <dbReference type="NCBI Taxonomy" id="60492"/>
    <lineage>
        <taxon>Eukaryota</taxon>
        <taxon>Fungi</taxon>
        <taxon>Fungi incertae sedis</taxon>
        <taxon>Mucoromycota</taxon>
        <taxon>Glomeromycotina</taxon>
        <taxon>Glomeromycetes</taxon>
        <taxon>Diversisporales</taxon>
        <taxon>Gigasporaceae</taxon>
        <taxon>Racocetra</taxon>
    </lineage>
</organism>
<dbReference type="Proteomes" id="UP000789396">
    <property type="component" value="Unassembled WGS sequence"/>
</dbReference>
<evidence type="ECO:0000313" key="2">
    <source>
        <dbReference type="EMBL" id="CAG8457141.1"/>
    </source>
</evidence>
<gene>
    <name evidence="2" type="ORF">RFULGI_LOCUS513</name>
</gene>
<dbReference type="OrthoDB" id="2425383at2759"/>
<sequence length="205" mass="23519">YENRVNDIKSKKKIDDQSARTLSIHYLKDKIRQITYSANTISSLKDDQIQNIINHFLKKQTNPDDKNNCQKKISILKQNAHVTESSNSNGTSNIKASIPTESSHTSNSEDMINEKVKDLPKTKASILSNPTCDHVYFRNKILKQYPNLCQEDSDGNNDYYGITDESLCPLYKLDHDDENGIEGRYEIRSYNLKCEQRGIEIEVTV</sequence>
<evidence type="ECO:0000313" key="3">
    <source>
        <dbReference type="Proteomes" id="UP000789396"/>
    </source>
</evidence>
<dbReference type="EMBL" id="CAJVPZ010000204">
    <property type="protein sequence ID" value="CAG8457141.1"/>
    <property type="molecule type" value="Genomic_DNA"/>
</dbReference>
<feature type="non-terminal residue" evidence="2">
    <location>
        <position position="205"/>
    </location>
</feature>
<reference evidence="2" key="1">
    <citation type="submission" date="2021-06" db="EMBL/GenBank/DDBJ databases">
        <authorList>
            <person name="Kallberg Y."/>
            <person name="Tangrot J."/>
            <person name="Rosling A."/>
        </authorList>
    </citation>
    <scope>NUCLEOTIDE SEQUENCE</scope>
    <source>
        <strain evidence="2">IN212</strain>
    </source>
</reference>
<comment type="caution">
    <text evidence="2">The sequence shown here is derived from an EMBL/GenBank/DDBJ whole genome shotgun (WGS) entry which is preliminary data.</text>
</comment>
<feature type="region of interest" description="Disordered" evidence="1">
    <location>
        <begin position="80"/>
        <end position="110"/>
    </location>
</feature>
<name>A0A9N8VQB0_9GLOM</name>
<evidence type="ECO:0000256" key="1">
    <source>
        <dbReference type="SAM" id="MobiDB-lite"/>
    </source>
</evidence>
<accession>A0A9N8VQB0</accession>
<protein>
    <submittedName>
        <fullName evidence="2">15728_t:CDS:1</fullName>
    </submittedName>
</protein>